<dbReference type="EMBL" id="JAAXPM010000001">
    <property type="protein sequence ID" value="NKY66178.1"/>
    <property type="molecule type" value="Genomic_DNA"/>
</dbReference>
<dbReference type="GeneID" id="72423247"/>
<dbReference type="InterPro" id="IPR013325">
    <property type="entry name" value="RNA_pol_sigma_r2"/>
</dbReference>
<dbReference type="Proteomes" id="UP000585749">
    <property type="component" value="Unassembled WGS sequence"/>
</dbReference>
<evidence type="ECO:0000313" key="3">
    <source>
        <dbReference type="Proteomes" id="UP000182448"/>
    </source>
</evidence>
<evidence type="ECO:0000313" key="4">
    <source>
        <dbReference type="Proteomes" id="UP000585749"/>
    </source>
</evidence>
<reference evidence="2 3" key="1">
    <citation type="submission" date="2016-08" db="EMBL/GenBank/DDBJ databases">
        <authorList>
            <person name="Varghese N."/>
            <person name="Submissions Spin"/>
        </authorList>
    </citation>
    <scope>NUCLEOTIDE SEQUENCE [LARGE SCALE GENOMIC DNA]</scope>
    <source>
        <strain evidence="2 3">R-53116</strain>
    </source>
</reference>
<dbReference type="Proteomes" id="UP000182448">
    <property type="component" value="Unassembled WGS sequence"/>
</dbReference>
<sequence length="183" mass="21978">MDVKQAELIIRAQAGDEQAFEQIFMQFEGLVWKMYSQQRVRPQPNDWQQECRVVLHKTLRLLRNQAWAALTIYYQRSLQTHVVQLWRNEYRVLDMQVPILKETVAPYEVKQAVAPYEPTVNEWLTIIIEWYLTLPGKERELAYLLIQGYGMAEAAKAINRSRSWCYGVRRKWQLFYNDEIRKH</sequence>
<dbReference type="EMBL" id="FMAW01000002">
    <property type="protein sequence ID" value="SCB78377.1"/>
    <property type="molecule type" value="Genomic_DNA"/>
</dbReference>
<dbReference type="RefSeq" id="WP_074426819.1">
    <property type="nucleotide sequence ID" value="NZ_BJEG01000001.1"/>
</dbReference>
<reference evidence="1 4" key="2">
    <citation type="submission" date="2020-04" db="EMBL/GenBank/DDBJ databases">
        <title>MicrobeNet Type strains.</title>
        <authorList>
            <person name="Nicholson A.C."/>
        </authorList>
    </citation>
    <scope>NUCLEOTIDE SEQUENCE [LARGE SCALE GENOMIC DNA]</scope>
    <source>
        <strain evidence="1 4">CCUG 33494</strain>
    </source>
</reference>
<organism evidence="1 4">
    <name type="scientific">Weissella hellenica</name>
    <dbReference type="NCBI Taxonomy" id="46256"/>
    <lineage>
        <taxon>Bacteria</taxon>
        <taxon>Bacillati</taxon>
        <taxon>Bacillota</taxon>
        <taxon>Bacilli</taxon>
        <taxon>Lactobacillales</taxon>
        <taxon>Lactobacillaceae</taxon>
        <taxon>Weissella</taxon>
    </lineage>
</organism>
<accession>A0A4Y4G1F1</accession>
<dbReference type="GO" id="GO:0006352">
    <property type="term" value="P:DNA-templated transcription initiation"/>
    <property type="evidence" value="ECO:0007669"/>
    <property type="project" value="InterPro"/>
</dbReference>
<evidence type="ECO:0000313" key="2">
    <source>
        <dbReference type="EMBL" id="SCB78377.1"/>
    </source>
</evidence>
<comment type="caution">
    <text evidence="1">The sequence shown here is derived from an EMBL/GenBank/DDBJ whole genome shotgun (WGS) entry which is preliminary data.</text>
</comment>
<keyword evidence="3" id="KW-1185">Reference proteome</keyword>
<dbReference type="AlphaFoldDB" id="A0A4Y4G1F1"/>
<name>A0A4Y4G1F1_WEIHE</name>
<dbReference type="OrthoDB" id="2148685at2"/>
<proteinExistence type="predicted"/>
<evidence type="ECO:0000313" key="1">
    <source>
        <dbReference type="EMBL" id="NKY66178.1"/>
    </source>
</evidence>
<protein>
    <recommendedName>
        <fullName evidence="5">Sigma-70 family RNA polymerase sigma factor</fullName>
    </recommendedName>
</protein>
<evidence type="ECO:0008006" key="5">
    <source>
        <dbReference type="Google" id="ProtNLM"/>
    </source>
</evidence>
<gene>
    <name evidence="2" type="ORF">GA0061075_102115</name>
    <name evidence="1" type="ORF">HF960_00415</name>
</gene>
<dbReference type="GO" id="GO:0003700">
    <property type="term" value="F:DNA-binding transcription factor activity"/>
    <property type="evidence" value="ECO:0007669"/>
    <property type="project" value="InterPro"/>
</dbReference>
<dbReference type="SUPFAM" id="SSF88946">
    <property type="entry name" value="Sigma2 domain of RNA polymerase sigma factors"/>
    <property type="match status" value="1"/>
</dbReference>